<accession>A0A7C9NV40</accession>
<protein>
    <submittedName>
        <fullName evidence="4">Sugar ABC transporter ATP-binding protein</fullName>
    </submittedName>
</protein>
<sequence>MSGRRYLRIVRMDAFGAFSGKTVGPFGPGLNIVCGRNEAGKSTVASFVGGVLFGWDDARSRRNTYKPAAAAQAGALLFAKVDGERSDDAELFRGRNVEGLQGPVELVADIDKDTYRTMFSLTSDELRGLRNTPDMTAKLLTAGSGTETGPAQALAAVQERLAECLSRAAAFPDSIPNLKAEADRLKAAIAQASQEANRLKTSERELCELEPQQEKVASLLKEAQSDIALLTSSLERLRTVGERMARDEESLKDYEADEKRLAEEVRAAEAAAADFAGLDEAGGEQLVREALDRYGAEQTKRQHAVDAARERYLASTAKLEALRESEEGRAAERRDRQNRILQVAISILMPALFLLVGLGIFMDGHTRSTLSMVALGSVFMVFAAIMAFAALYLLLRPPDRKGAERDRWENAEWVMLQDKKMLLTCEEDRDAFAAQVSGYLDRAGLSAARGSVGQARSLLDAYGRDRETVRGLQQRLQAIRSQYRKTADDLASAQQAQEQVYARLEQRLGVGMERSVDGVERALFRKEEERAAYQERSDQQNQLLGRLAQELRQGETRRELDELKLSFELVSTRQAEAARELARLLMAQRMLQSAISAWESTSQPEVYRKASALFSLMTDGKWERVALGPDGSLLATNAAHVTLPPAKLSLSTCQQLYLSLRIALLMSAEGVGSAIPVLADDILVNFDEKRRMRAAAALAELAKVRQVIVFTCHGDVAEALKAADPAAREVDL</sequence>
<comment type="caution">
    <text evidence="4">The sequence shown here is derived from an EMBL/GenBank/DDBJ whole genome shotgun (WGS) entry which is preliminary data.</text>
</comment>
<feature type="transmembrane region" description="Helical" evidence="2">
    <location>
        <begin position="373"/>
        <end position="395"/>
    </location>
</feature>
<dbReference type="EMBL" id="QWKH01000016">
    <property type="protein sequence ID" value="NBI34146.1"/>
    <property type="molecule type" value="Genomic_DNA"/>
</dbReference>
<evidence type="ECO:0000313" key="4">
    <source>
        <dbReference type="EMBL" id="NBI34146.1"/>
    </source>
</evidence>
<dbReference type="InterPro" id="IPR038734">
    <property type="entry name" value="YhaN_AAA"/>
</dbReference>
<evidence type="ECO:0000259" key="3">
    <source>
        <dbReference type="Pfam" id="PF13514"/>
    </source>
</evidence>
<dbReference type="InterPro" id="IPR027417">
    <property type="entry name" value="P-loop_NTPase"/>
</dbReference>
<gene>
    <name evidence="4" type="ORF">D1639_03695</name>
</gene>
<feature type="coiled-coil region" evidence="1">
    <location>
        <begin position="175"/>
        <end position="271"/>
    </location>
</feature>
<organism evidence="4">
    <name type="scientific">Muribaculaceae bacterium Z82</name>
    <dbReference type="NCBI Taxonomy" id="2304548"/>
    <lineage>
        <taxon>Bacteria</taxon>
        <taxon>Pseudomonadati</taxon>
        <taxon>Bacteroidota</taxon>
        <taxon>Bacteroidia</taxon>
        <taxon>Bacteroidales</taxon>
        <taxon>Muribaculaceae</taxon>
    </lineage>
</organism>
<keyword evidence="2" id="KW-0812">Transmembrane</keyword>
<dbReference type="Pfam" id="PF13514">
    <property type="entry name" value="AAA_27"/>
    <property type="match status" value="1"/>
</dbReference>
<dbReference type="GO" id="GO:0005524">
    <property type="term" value="F:ATP binding"/>
    <property type="evidence" value="ECO:0007669"/>
    <property type="project" value="UniProtKB-KW"/>
</dbReference>
<reference evidence="4" key="1">
    <citation type="submission" date="2018-08" db="EMBL/GenBank/DDBJ databases">
        <title>Murine metabolic-syndrome-specific gut microbial biobank.</title>
        <authorList>
            <person name="Liu C."/>
        </authorList>
    </citation>
    <scope>NUCLEOTIDE SEQUENCE [LARGE SCALE GENOMIC DNA]</scope>
    <source>
        <strain evidence="4">Z82</strain>
    </source>
</reference>
<keyword evidence="2" id="KW-0472">Membrane</keyword>
<feature type="domain" description="YhaN AAA" evidence="3">
    <location>
        <begin position="11"/>
        <end position="194"/>
    </location>
</feature>
<keyword evidence="2" id="KW-1133">Transmembrane helix</keyword>
<dbReference type="Gene3D" id="3.40.50.300">
    <property type="entry name" value="P-loop containing nucleotide triphosphate hydrolases"/>
    <property type="match status" value="2"/>
</dbReference>
<proteinExistence type="predicted"/>
<feature type="coiled-coil region" evidence="1">
    <location>
        <begin position="487"/>
        <end position="536"/>
    </location>
</feature>
<dbReference type="PANTHER" id="PTHR41259:SF1">
    <property type="entry name" value="DOUBLE-STRAND BREAK REPAIR RAD50 ATPASE, PUTATIVE-RELATED"/>
    <property type="match status" value="1"/>
</dbReference>
<evidence type="ECO:0000256" key="1">
    <source>
        <dbReference type="SAM" id="Coils"/>
    </source>
</evidence>
<feature type="transmembrane region" description="Helical" evidence="2">
    <location>
        <begin position="340"/>
        <end position="361"/>
    </location>
</feature>
<dbReference type="SUPFAM" id="SSF52540">
    <property type="entry name" value="P-loop containing nucleoside triphosphate hydrolases"/>
    <property type="match status" value="1"/>
</dbReference>
<name>A0A7C9NV40_9BACT</name>
<dbReference type="PANTHER" id="PTHR41259">
    <property type="entry name" value="DOUBLE-STRAND BREAK REPAIR RAD50 ATPASE, PUTATIVE-RELATED"/>
    <property type="match status" value="1"/>
</dbReference>
<dbReference type="AlphaFoldDB" id="A0A7C9NV40"/>
<keyword evidence="4" id="KW-0547">Nucleotide-binding</keyword>
<evidence type="ECO:0000256" key="2">
    <source>
        <dbReference type="SAM" id="Phobius"/>
    </source>
</evidence>
<keyword evidence="1" id="KW-0175">Coiled coil</keyword>
<keyword evidence="4" id="KW-0067">ATP-binding</keyword>